<dbReference type="Pfam" id="PF02338">
    <property type="entry name" value="OTU"/>
    <property type="match status" value="1"/>
</dbReference>
<proteinExistence type="predicted"/>
<dbReference type="SUPFAM" id="SSF54001">
    <property type="entry name" value="Cysteine proteinases"/>
    <property type="match status" value="1"/>
</dbReference>
<organism evidence="2 3">
    <name type="scientific">Caerostris darwini</name>
    <dbReference type="NCBI Taxonomy" id="1538125"/>
    <lineage>
        <taxon>Eukaryota</taxon>
        <taxon>Metazoa</taxon>
        <taxon>Ecdysozoa</taxon>
        <taxon>Arthropoda</taxon>
        <taxon>Chelicerata</taxon>
        <taxon>Arachnida</taxon>
        <taxon>Araneae</taxon>
        <taxon>Araneomorphae</taxon>
        <taxon>Entelegynae</taxon>
        <taxon>Araneoidea</taxon>
        <taxon>Araneidae</taxon>
        <taxon>Caerostris</taxon>
    </lineage>
</organism>
<dbReference type="CDD" id="cd22757">
    <property type="entry name" value="OTU_P87_VP80-like"/>
    <property type="match status" value="1"/>
</dbReference>
<dbReference type="AlphaFoldDB" id="A0AAV4S5I7"/>
<keyword evidence="3" id="KW-1185">Reference proteome</keyword>
<feature type="domain" description="OTU" evidence="1">
    <location>
        <begin position="73"/>
        <end position="198"/>
    </location>
</feature>
<dbReference type="EMBL" id="BPLQ01007167">
    <property type="protein sequence ID" value="GIY28341.1"/>
    <property type="molecule type" value="Genomic_DNA"/>
</dbReference>
<comment type="caution">
    <text evidence="2">The sequence shown here is derived from an EMBL/GenBank/DDBJ whole genome shotgun (WGS) entry which is preliminary data.</text>
</comment>
<dbReference type="InterPro" id="IPR038765">
    <property type="entry name" value="Papain-like_cys_pep_sf"/>
</dbReference>
<reference evidence="2 3" key="1">
    <citation type="submission" date="2021-06" db="EMBL/GenBank/DDBJ databases">
        <title>Caerostris darwini draft genome.</title>
        <authorList>
            <person name="Kono N."/>
            <person name="Arakawa K."/>
        </authorList>
    </citation>
    <scope>NUCLEOTIDE SEQUENCE [LARGE SCALE GENOMIC DNA]</scope>
</reference>
<dbReference type="GO" id="GO:0004843">
    <property type="term" value="F:cysteine-type deubiquitinase activity"/>
    <property type="evidence" value="ECO:0007669"/>
    <property type="project" value="TreeGrafter"/>
</dbReference>
<name>A0AAV4S5I7_9ARAC</name>
<evidence type="ECO:0000313" key="2">
    <source>
        <dbReference type="EMBL" id="GIY28341.1"/>
    </source>
</evidence>
<accession>A0AAV4S5I7</accession>
<dbReference type="Gene3D" id="3.90.70.80">
    <property type="match status" value="1"/>
</dbReference>
<dbReference type="InterPro" id="IPR003323">
    <property type="entry name" value="OTU_dom"/>
</dbReference>
<gene>
    <name evidence="2" type="primary">AVEN_19389_1</name>
    <name evidence="2" type="ORF">CDAR_230841</name>
</gene>
<dbReference type="PROSITE" id="PS50802">
    <property type="entry name" value="OTU"/>
    <property type="match status" value="1"/>
</dbReference>
<protein>
    <submittedName>
        <fullName evidence="2">OTU domain-containing protein</fullName>
    </submittedName>
</protein>
<dbReference type="InterPro" id="IPR050704">
    <property type="entry name" value="Peptidase_C85-like"/>
</dbReference>
<dbReference type="Proteomes" id="UP001054837">
    <property type="component" value="Unassembled WGS sequence"/>
</dbReference>
<dbReference type="GO" id="GO:0016579">
    <property type="term" value="P:protein deubiquitination"/>
    <property type="evidence" value="ECO:0007669"/>
    <property type="project" value="TreeGrafter"/>
</dbReference>
<dbReference type="PANTHER" id="PTHR12419">
    <property type="entry name" value="OTU DOMAIN CONTAINING PROTEIN"/>
    <property type="match status" value="1"/>
</dbReference>
<evidence type="ECO:0000313" key="3">
    <source>
        <dbReference type="Proteomes" id="UP001054837"/>
    </source>
</evidence>
<evidence type="ECO:0000259" key="1">
    <source>
        <dbReference type="PROSITE" id="PS50802"/>
    </source>
</evidence>
<sequence>MWRGNKDCIYHTRRRVYLQQQVKFKPIDEEPQVGNLAKGKRLRKPLKRQMNADQKKSSLNDEDRFSHHTGANFQIYPITGDGNCLFRAMAYIVFGRQNEHSFIRNKVVSYVSSHWKRFKNFFPDEDKLDYRDRMSSSRTFGSESEIVAFSEVFECKVHVYFKDSPERDPLMFGNSTTDCFILYSGITDCGHYDVLLPLSRVTCSLTRHKESIRNLRRRTYEEFNADLNDFKLQEQDE</sequence>